<protein>
    <recommendedName>
        <fullName evidence="4">Lipoprotein</fullName>
    </recommendedName>
</protein>
<proteinExistence type="predicted"/>
<keyword evidence="1" id="KW-0732">Signal</keyword>
<evidence type="ECO:0000313" key="2">
    <source>
        <dbReference type="EMBL" id="MFD2902503.1"/>
    </source>
</evidence>
<feature type="signal peptide" evidence="1">
    <location>
        <begin position="1"/>
        <end position="20"/>
    </location>
</feature>
<organism evidence="2 3">
    <name type="scientific">Sphingobacterium anhuiense</name>
    <dbReference type="NCBI Taxonomy" id="493780"/>
    <lineage>
        <taxon>Bacteria</taxon>
        <taxon>Pseudomonadati</taxon>
        <taxon>Bacteroidota</taxon>
        <taxon>Sphingobacteriia</taxon>
        <taxon>Sphingobacteriales</taxon>
        <taxon>Sphingobacteriaceae</taxon>
        <taxon>Sphingobacterium</taxon>
    </lineage>
</organism>
<evidence type="ECO:0008006" key="4">
    <source>
        <dbReference type="Google" id="ProtNLM"/>
    </source>
</evidence>
<dbReference type="EMBL" id="JBHUPE010000001">
    <property type="protein sequence ID" value="MFD2902503.1"/>
    <property type="molecule type" value="Genomic_DNA"/>
</dbReference>
<evidence type="ECO:0000256" key="1">
    <source>
        <dbReference type="SAM" id="SignalP"/>
    </source>
</evidence>
<keyword evidence="3" id="KW-1185">Reference proteome</keyword>
<reference evidence="3" key="1">
    <citation type="journal article" date="2019" name="Int. J. Syst. Evol. Microbiol.">
        <title>The Global Catalogue of Microorganisms (GCM) 10K type strain sequencing project: providing services to taxonomists for standard genome sequencing and annotation.</title>
        <authorList>
            <consortium name="The Broad Institute Genomics Platform"/>
            <consortium name="The Broad Institute Genome Sequencing Center for Infectious Disease"/>
            <person name="Wu L."/>
            <person name="Ma J."/>
        </authorList>
    </citation>
    <scope>NUCLEOTIDE SEQUENCE [LARGE SCALE GENOMIC DNA]</scope>
    <source>
        <strain evidence="3">KCTC 22209</strain>
    </source>
</reference>
<name>A0ABW5YQ05_9SPHI</name>
<accession>A0ABW5YQ05</accession>
<sequence>MKRSQRLFALIFLSVLTVVANNSCRTVPNRNLLSKKDDSSILRLRDSILQAGLDGEALYTILGHIKPMSSVVAFNFPIGNRDSSKRLEGNIVTGEKQFRELDTLHQIQQALNLIQIPDLKFVLVPYRSGYSSSRVLQVTVLRISAVDSVLSARKSFFGQYGFVPGTDPAVLLTVNEYEKRYERLRGYGYLFGYPDYAVDFFVKAFQQSDSTGIHVERNFFQIPTYARETGNFVYAYPKDQLPSAIDSAIYKSAKHVLENYKALRGHYLNQDSTVRAYDLIQDHAKAMNKKK</sequence>
<feature type="chain" id="PRO_5046873810" description="Lipoprotein" evidence="1">
    <location>
        <begin position="21"/>
        <end position="291"/>
    </location>
</feature>
<dbReference type="Proteomes" id="UP001597509">
    <property type="component" value="Unassembled WGS sequence"/>
</dbReference>
<gene>
    <name evidence="2" type="ORF">ACFS6I_01105</name>
</gene>
<comment type="caution">
    <text evidence="2">The sequence shown here is derived from an EMBL/GenBank/DDBJ whole genome shotgun (WGS) entry which is preliminary data.</text>
</comment>
<dbReference type="RefSeq" id="WP_380917515.1">
    <property type="nucleotide sequence ID" value="NZ_JBHUPE010000001.1"/>
</dbReference>
<evidence type="ECO:0000313" key="3">
    <source>
        <dbReference type="Proteomes" id="UP001597509"/>
    </source>
</evidence>